<proteinExistence type="predicted"/>
<evidence type="ECO:0000313" key="2">
    <source>
        <dbReference type="Proteomes" id="UP000425916"/>
    </source>
</evidence>
<evidence type="ECO:0000313" key="1">
    <source>
        <dbReference type="EMBL" id="QGP93338.1"/>
    </source>
</evidence>
<dbReference type="AlphaFoldDB" id="A0A6I5ZUF5"/>
<sequence>MLTFLRLFCPNCKAVSKNYKTEERPETYGWIVGSRRRLGGAGARVLRINHDGRDYISGRTGGLVPLEHATGAESIVMLERLREKGFTPGL</sequence>
<accession>A0A6I5ZUF5</accession>
<gene>
    <name evidence="1" type="ORF">MGLY_27450</name>
</gene>
<organism evidence="1 2">
    <name type="scientific">Neomoorella glycerini</name>
    <dbReference type="NCBI Taxonomy" id="55779"/>
    <lineage>
        <taxon>Bacteria</taxon>
        <taxon>Bacillati</taxon>
        <taxon>Bacillota</taxon>
        <taxon>Clostridia</taxon>
        <taxon>Neomoorellales</taxon>
        <taxon>Neomoorellaceae</taxon>
        <taxon>Neomoorella</taxon>
    </lineage>
</organism>
<name>A0A6I5ZUF5_9FIRM</name>
<reference evidence="1 2" key="1">
    <citation type="submission" date="2019-11" db="EMBL/GenBank/DDBJ databases">
        <title>Genome sequence of Moorella glycerini DSM11254.</title>
        <authorList>
            <person name="Poehlein A."/>
            <person name="Boeer T."/>
            <person name="Daniel R."/>
        </authorList>
    </citation>
    <scope>NUCLEOTIDE SEQUENCE [LARGE SCALE GENOMIC DNA]</scope>
    <source>
        <strain evidence="1 2">DSM 11254</strain>
    </source>
</reference>
<dbReference type="EMBL" id="CP046244">
    <property type="protein sequence ID" value="QGP93338.1"/>
    <property type="molecule type" value="Genomic_DNA"/>
</dbReference>
<dbReference type="Proteomes" id="UP000425916">
    <property type="component" value="Chromosome"/>
</dbReference>
<keyword evidence="2" id="KW-1185">Reference proteome</keyword>
<protein>
    <submittedName>
        <fullName evidence="1">Uncharacterized protein</fullName>
    </submittedName>
</protein>
<dbReference type="RefSeq" id="WP_156274659.1">
    <property type="nucleotide sequence ID" value="NZ_CP046244.1"/>
</dbReference>